<dbReference type="STRING" id="980561.A1359_14335"/>
<organism evidence="3 4">
    <name type="scientific">Methylomonas lenta</name>
    <dbReference type="NCBI Taxonomy" id="980561"/>
    <lineage>
        <taxon>Bacteria</taxon>
        <taxon>Pseudomonadati</taxon>
        <taxon>Pseudomonadota</taxon>
        <taxon>Gammaproteobacteria</taxon>
        <taxon>Methylococcales</taxon>
        <taxon>Methylococcaceae</taxon>
        <taxon>Methylomonas</taxon>
    </lineage>
</organism>
<dbReference type="EMBL" id="LUUI01000136">
    <property type="protein sequence ID" value="OAI11800.1"/>
    <property type="molecule type" value="Genomic_DNA"/>
</dbReference>
<dbReference type="InterPro" id="IPR003959">
    <property type="entry name" value="ATPase_AAA_core"/>
</dbReference>
<evidence type="ECO:0000313" key="3">
    <source>
        <dbReference type="EMBL" id="OAI11800.1"/>
    </source>
</evidence>
<dbReference type="PIRSF" id="PIRSF034888">
    <property type="entry name" value="P-loop_UCP034888"/>
    <property type="match status" value="1"/>
</dbReference>
<reference evidence="3 4" key="1">
    <citation type="submission" date="2016-03" db="EMBL/GenBank/DDBJ databases">
        <authorList>
            <person name="Ploux O."/>
        </authorList>
    </citation>
    <scope>NUCLEOTIDE SEQUENCE [LARGE SCALE GENOMIC DNA]</scope>
    <source>
        <strain evidence="3 4">R-45370</strain>
    </source>
</reference>
<dbReference type="SUPFAM" id="SSF52540">
    <property type="entry name" value="P-loop containing nucleoside triphosphate hydrolases"/>
    <property type="match status" value="1"/>
</dbReference>
<sequence>MLREIHLSSFKCFDNLILPLGPLTLLTGVNGGGKSSVMQALVLLSQTFVQQEWGRSLILEGPELALGNVADVLNQDSARRSLALGVTADKQKIKWSFKAEDRRALSIELDQIEVEGTTIPLEEDVPIRWLMPIDLAENSPVVSALRHLSWITAERTGPRELLPLPIADGLSRVGHHGEMAAGLLYWRGEDKVNSALCLPDIPPTLFHQVRGHMQRFFPGCDLRVSPIDGVSAVSLRLRSDSRSDFQRPQNVGFGLTQLFPIIVSLLAARTGDVLLIENPEVHLHPRAQQEIGVLLSETAASGVQVVIETHSDHVLNGVRLAVKQRKLPSSEVRIHFFAHRPGQAADPESISIDDDGRLNSWPTGFFDQFDFALSELM</sequence>
<dbReference type="RefSeq" id="WP_066985638.1">
    <property type="nucleotide sequence ID" value="NZ_LUUI01000136.1"/>
</dbReference>
<dbReference type="Pfam" id="PF13304">
    <property type="entry name" value="AAA_21"/>
    <property type="match status" value="1"/>
</dbReference>
<dbReference type="Gene3D" id="3.40.50.300">
    <property type="entry name" value="P-loop containing nucleotide triphosphate hydrolases"/>
    <property type="match status" value="2"/>
</dbReference>
<protein>
    <submittedName>
        <fullName evidence="3">ATPase</fullName>
    </submittedName>
</protein>
<name>A0A177N3T3_9GAMM</name>
<dbReference type="InterPro" id="IPR051396">
    <property type="entry name" value="Bact_Antivir_Def_Nuclease"/>
</dbReference>
<proteinExistence type="predicted"/>
<dbReference type="GO" id="GO:0005524">
    <property type="term" value="F:ATP binding"/>
    <property type="evidence" value="ECO:0007669"/>
    <property type="project" value="InterPro"/>
</dbReference>
<dbReference type="PANTHER" id="PTHR43581">
    <property type="entry name" value="ATP/GTP PHOSPHATASE"/>
    <property type="match status" value="1"/>
</dbReference>
<evidence type="ECO:0000313" key="4">
    <source>
        <dbReference type="Proteomes" id="UP000078476"/>
    </source>
</evidence>
<dbReference type="Proteomes" id="UP000078476">
    <property type="component" value="Unassembled WGS sequence"/>
</dbReference>
<dbReference type="OrthoDB" id="3322489at2"/>
<gene>
    <name evidence="3" type="ORF">A1359_14335</name>
</gene>
<feature type="domain" description="ATPase AAA-type core" evidence="2">
    <location>
        <begin position="23"/>
        <end position="316"/>
    </location>
</feature>
<evidence type="ECO:0000259" key="2">
    <source>
        <dbReference type="Pfam" id="PF13304"/>
    </source>
</evidence>
<evidence type="ECO:0000259" key="1">
    <source>
        <dbReference type="Pfam" id="PF12476"/>
    </source>
</evidence>
<dbReference type="InterPro" id="IPR027417">
    <property type="entry name" value="P-loop_NTPase"/>
</dbReference>
<accession>A0A177N3T3</accession>
<dbReference type="InterPro" id="IPR022532">
    <property type="entry name" value="DUF3696"/>
</dbReference>
<dbReference type="InterPro" id="IPR014592">
    <property type="entry name" value="P-loop_UCP034888"/>
</dbReference>
<dbReference type="GO" id="GO:0016887">
    <property type="term" value="F:ATP hydrolysis activity"/>
    <property type="evidence" value="ECO:0007669"/>
    <property type="project" value="InterPro"/>
</dbReference>
<dbReference type="PANTHER" id="PTHR43581:SF2">
    <property type="entry name" value="EXCINUCLEASE ATPASE SUBUNIT"/>
    <property type="match status" value="1"/>
</dbReference>
<keyword evidence="4" id="KW-1185">Reference proteome</keyword>
<feature type="domain" description="DUF3696" evidence="1">
    <location>
        <begin position="328"/>
        <end position="376"/>
    </location>
</feature>
<dbReference type="Pfam" id="PF12476">
    <property type="entry name" value="DUF3696"/>
    <property type="match status" value="1"/>
</dbReference>
<dbReference type="AlphaFoldDB" id="A0A177N3T3"/>
<comment type="caution">
    <text evidence="3">The sequence shown here is derived from an EMBL/GenBank/DDBJ whole genome shotgun (WGS) entry which is preliminary data.</text>
</comment>